<evidence type="ECO:0000256" key="1">
    <source>
        <dbReference type="SAM" id="SignalP"/>
    </source>
</evidence>
<sequence length="169" mass="17209">MNMSRTALALASAACLLAVGSPALGASGAAAGTSAKPTHCVLVLDEVKTGESASDVHSYTCFSGSDASTRAAAAVPAAAQTELMTWAEHASYGGTYTKVYGSAGPCDAAGYSFSPNNYWSANLSSFLIDGGCNKSFLRGPRGNGSFTGDVPYVGDTLNDAVTYVKIWRG</sequence>
<comment type="caution">
    <text evidence="2">The sequence shown here is derived from an EMBL/GenBank/DDBJ whole genome shotgun (WGS) entry which is preliminary data.</text>
</comment>
<keyword evidence="1" id="KW-0732">Signal</keyword>
<evidence type="ECO:0000313" key="2">
    <source>
        <dbReference type="EMBL" id="NKQ23199.1"/>
    </source>
</evidence>
<accession>A0ABX1IBZ0</accession>
<name>A0ABX1IBZ0_STRGB</name>
<protein>
    <recommendedName>
        <fullName evidence="4">Peptidase inhibitor family I36 protein</fullName>
    </recommendedName>
</protein>
<reference evidence="2 3" key="1">
    <citation type="submission" date="2020-04" db="EMBL/GenBank/DDBJ databases">
        <title>Genome sequence of Streptomyces galbus strain I339.</title>
        <authorList>
            <person name="Silva E.A.N."/>
            <person name="Merces M."/>
            <person name="Castelo Branco A.P.O.T."/>
            <person name="Vasconcelos P.C."/>
            <person name="Costa N.P."/>
            <person name="Marinho G.C.S."/>
            <person name="Oliveira C.J.B."/>
            <person name="Araujo D."/>
            <person name="Rodrigues Junior V.S."/>
            <person name="Almeida R."/>
            <person name="Silva Filho U.R."/>
            <person name="Andrade A.S.A."/>
            <person name="Cibulski S.P."/>
        </authorList>
    </citation>
    <scope>NUCLEOTIDE SEQUENCE [LARGE SCALE GENOMIC DNA]</scope>
    <source>
        <strain evidence="2 3">I339</strain>
    </source>
</reference>
<keyword evidence="3" id="KW-1185">Reference proteome</keyword>
<feature type="signal peptide" evidence="1">
    <location>
        <begin position="1"/>
        <end position="25"/>
    </location>
</feature>
<evidence type="ECO:0008006" key="4">
    <source>
        <dbReference type="Google" id="ProtNLM"/>
    </source>
</evidence>
<dbReference type="Proteomes" id="UP000744032">
    <property type="component" value="Unassembled WGS sequence"/>
</dbReference>
<dbReference type="EMBL" id="JAAXMD010000006">
    <property type="protein sequence ID" value="NKQ23199.1"/>
    <property type="molecule type" value="Genomic_DNA"/>
</dbReference>
<proteinExistence type="predicted"/>
<dbReference type="RefSeq" id="WP_168372011.1">
    <property type="nucleotide sequence ID" value="NZ_JAAXMD010000006.1"/>
</dbReference>
<feature type="chain" id="PRO_5045185456" description="Peptidase inhibitor family I36 protein" evidence="1">
    <location>
        <begin position="26"/>
        <end position="169"/>
    </location>
</feature>
<evidence type="ECO:0000313" key="3">
    <source>
        <dbReference type="Proteomes" id="UP000744032"/>
    </source>
</evidence>
<organism evidence="2 3">
    <name type="scientific">Streptomyces galbus</name>
    <dbReference type="NCBI Taxonomy" id="33898"/>
    <lineage>
        <taxon>Bacteria</taxon>
        <taxon>Bacillati</taxon>
        <taxon>Actinomycetota</taxon>
        <taxon>Actinomycetes</taxon>
        <taxon>Kitasatosporales</taxon>
        <taxon>Streptomycetaceae</taxon>
        <taxon>Streptomyces</taxon>
    </lineage>
</organism>
<gene>
    <name evidence="2" type="ORF">HF200_01650</name>
</gene>